<comment type="similarity">
    <text evidence="1">Belongs to the inositol polyphosphate 5-phosphatase family.</text>
</comment>
<dbReference type="SMART" id="SM00320">
    <property type="entry name" value="WD40"/>
    <property type="match status" value="4"/>
</dbReference>
<proteinExistence type="inferred from homology"/>
<evidence type="ECO:0000313" key="4">
    <source>
        <dbReference type="EMBL" id="KAL3835122.1"/>
    </source>
</evidence>
<evidence type="ECO:0000256" key="2">
    <source>
        <dbReference type="SAM" id="MobiDB-lite"/>
    </source>
</evidence>
<dbReference type="CDD" id="cd09074">
    <property type="entry name" value="INPP5c"/>
    <property type="match status" value="1"/>
</dbReference>
<feature type="compositionally biased region" description="Acidic residues" evidence="2">
    <location>
        <begin position="1"/>
        <end position="10"/>
    </location>
</feature>
<dbReference type="InterPro" id="IPR056454">
    <property type="entry name" value="Beta-prop_IP5PC_F"/>
</dbReference>
<dbReference type="InterPro" id="IPR036322">
    <property type="entry name" value="WD40_repeat_dom_sf"/>
</dbReference>
<dbReference type="EMBL" id="JBJXBP010000004">
    <property type="protein sequence ID" value="KAL3835122.1"/>
    <property type="molecule type" value="Genomic_DNA"/>
</dbReference>
<dbReference type="Pfam" id="PF22669">
    <property type="entry name" value="Exo_endo_phos2"/>
    <property type="match status" value="1"/>
</dbReference>
<feature type="region of interest" description="Disordered" evidence="2">
    <location>
        <begin position="1131"/>
        <end position="1176"/>
    </location>
</feature>
<dbReference type="SMART" id="SM00128">
    <property type="entry name" value="IPPc"/>
    <property type="match status" value="1"/>
</dbReference>
<dbReference type="Gene3D" id="2.130.10.10">
    <property type="entry name" value="YVTN repeat-like/Quinoprotein amine dehydrogenase"/>
    <property type="match status" value="2"/>
</dbReference>
<dbReference type="PANTHER" id="PTHR11200">
    <property type="entry name" value="INOSITOL 5-PHOSPHATASE"/>
    <property type="match status" value="1"/>
</dbReference>
<feature type="compositionally biased region" description="Polar residues" evidence="2">
    <location>
        <begin position="27"/>
        <end position="39"/>
    </location>
</feature>
<dbReference type="InterPro" id="IPR046985">
    <property type="entry name" value="IP5"/>
</dbReference>
<dbReference type="Pfam" id="PF23754">
    <property type="entry name" value="Beta-prop_IP5PC_F"/>
    <property type="match status" value="1"/>
</dbReference>
<dbReference type="InterPro" id="IPR001680">
    <property type="entry name" value="WD40_rpt"/>
</dbReference>
<dbReference type="FunFam" id="2.130.10.10:FF:002156">
    <property type="entry name" value="Type I inositol polyphosphate 5-phosphatase 12"/>
    <property type="match status" value="1"/>
</dbReference>
<dbReference type="Gene3D" id="3.60.10.10">
    <property type="entry name" value="Endonuclease/exonuclease/phosphatase"/>
    <property type="match status" value="1"/>
</dbReference>
<dbReference type="AlphaFoldDB" id="A0ABD3TE93"/>
<dbReference type="InterPro" id="IPR056455">
    <property type="entry name" value="Ig-like_IP5PC_F"/>
</dbReference>
<evidence type="ECO:0000259" key="3">
    <source>
        <dbReference type="SMART" id="SM00128"/>
    </source>
</evidence>
<dbReference type="Proteomes" id="UP001634393">
    <property type="component" value="Unassembled WGS sequence"/>
</dbReference>
<evidence type="ECO:0000256" key="1">
    <source>
        <dbReference type="ARBA" id="ARBA00010768"/>
    </source>
</evidence>
<dbReference type="Pfam" id="PF23755">
    <property type="entry name" value="Ig-like_IP5PC_F"/>
    <property type="match status" value="1"/>
</dbReference>
<dbReference type="InterPro" id="IPR015943">
    <property type="entry name" value="WD40/YVTN_repeat-like_dom_sf"/>
</dbReference>
<evidence type="ECO:0000313" key="5">
    <source>
        <dbReference type="Proteomes" id="UP001634393"/>
    </source>
</evidence>
<organism evidence="4 5">
    <name type="scientific">Penstemon smallii</name>
    <dbReference type="NCBI Taxonomy" id="265156"/>
    <lineage>
        <taxon>Eukaryota</taxon>
        <taxon>Viridiplantae</taxon>
        <taxon>Streptophyta</taxon>
        <taxon>Embryophyta</taxon>
        <taxon>Tracheophyta</taxon>
        <taxon>Spermatophyta</taxon>
        <taxon>Magnoliopsida</taxon>
        <taxon>eudicotyledons</taxon>
        <taxon>Gunneridae</taxon>
        <taxon>Pentapetalae</taxon>
        <taxon>asterids</taxon>
        <taxon>lamiids</taxon>
        <taxon>Lamiales</taxon>
        <taxon>Plantaginaceae</taxon>
        <taxon>Cheloneae</taxon>
        <taxon>Penstemon</taxon>
    </lineage>
</organism>
<protein>
    <recommendedName>
        <fullName evidence="3">Inositol polyphosphate-related phosphatase domain-containing protein</fullName>
    </recommendedName>
</protein>
<dbReference type="SUPFAM" id="SSF56219">
    <property type="entry name" value="DNase I-like"/>
    <property type="match status" value="1"/>
</dbReference>
<gene>
    <name evidence="4" type="ORF">ACJIZ3_009858</name>
</gene>
<reference evidence="4 5" key="1">
    <citation type="submission" date="2024-12" db="EMBL/GenBank/DDBJ databases">
        <title>The unique morphological basis and parallel evolutionary history of personate flowers in Penstemon.</title>
        <authorList>
            <person name="Depatie T.H."/>
            <person name="Wessinger C.A."/>
        </authorList>
    </citation>
    <scope>NUCLEOTIDE SEQUENCE [LARGE SCALE GENOMIC DNA]</scope>
    <source>
        <strain evidence="4">WTNN_2</strain>
        <tissue evidence="4">Leaf</tissue>
    </source>
</reference>
<dbReference type="SUPFAM" id="SSF50978">
    <property type="entry name" value="WD40 repeat-like"/>
    <property type="match status" value="1"/>
</dbReference>
<feature type="domain" description="Inositol polyphosphate-related phosphatase" evidence="3">
    <location>
        <begin position="576"/>
        <end position="965"/>
    </location>
</feature>
<name>A0ABD3TE93_9LAMI</name>
<keyword evidence="5" id="KW-1185">Reference proteome</keyword>
<dbReference type="PANTHER" id="PTHR11200:SF261">
    <property type="entry name" value="TYPE I INOSITOL POLYPHOSPHATE 5-PHOSPHATASE 12"/>
    <property type="match status" value="1"/>
</dbReference>
<feature type="region of interest" description="Disordered" evidence="2">
    <location>
        <begin position="1"/>
        <end position="44"/>
    </location>
</feature>
<dbReference type="InterPro" id="IPR000300">
    <property type="entry name" value="IPPc"/>
</dbReference>
<comment type="caution">
    <text evidence="4">The sequence shown here is derived from an EMBL/GenBank/DDBJ whole genome shotgun (WGS) entry which is preliminary data.</text>
</comment>
<sequence>MDDRLGEEDREALASVSDTPPHRKAHSYSQQLRTNTGTNNKRRQHQLRKHSLDENHILTHKKNVYYNDSTTTNSSDDDDFVPYSTTTGFVSGGGPMGSLSQRIEGMAVGDNDESSDCSTPMQEFVGSGGGVGIFRVPNRAAVDPNRPPCLELRPHPLRETQVGKFLRTIASTETQLWAGQESGVRVWNYSDAFEPGIGLGGNARRGDEDAAPFCESTSTSPTICLMVDQGSKLVWSGHKDGKIRSWTMEQHFTVDAVFKEGLSWQAHRGPVLSMTISSYGDLWSGSEGGAIRVWPWEAIEKSLSLSPEEKHMAALLVERSFIDLRSQVTVNGVCNISSSDVKCLFSDNVRAKVWASSSLSFSLWDARTRELLKVYNIEGQLENRADIPPSQDQIIEDEMNVKFVSKSKKEKSGGFLQRSRNAIIGAADAVRRVATKGAGAFVDETKKTEAIVVAADGIIWTGCSNGLLIQWDGNGNRLQDFIHHPCGVLCLCTYGSRIWVGYVSGMVQVLDLEGNLIAGWLAHYGPVIKIVVGNGYVYSLATHGGIRGWNISSPAQIDNILRPELAEREHMYTRLENVRILVGTWNVGQGRASHDALMSWLGSGVSDVGIVVVGLQEVEMGAGFLAMSAAKETVGLEGSSIGQWWQDHIGKALDEGSTFERVGSRQLAGLLIAIWVRKTLRTHVGDLDVGAVACGLGRAIGNKGGVGLRLRVFDRIMCFANCHLAAHLEAVNRRNADFDHIFRSMTFTRSSNLLNNAAGMLPYLFLSCSLLFSTYLFWLLLYSFRFPWTLSLAAGVSSAAQMLRGPDAANVKPDEGKPDLAEADMVVFCGDFNYRLFGISYDEARDFVSQRSFDWLREKDQLREEMKAGKVFQGMREAIIRFPPTYKFERGKPGLGGYDSGEKKRIPAWCDRILYRDNRATSSEDCSLECPVVASILQYEARMDVTESDHKPVRCKLNLDIARVDRSVRRREFGKILKSNEIIRSNLEALRFVPETSVSTNKIVLQNQDKFNLKITNRSGGEAAFFQIISEGQSTIEPDEVSPDYRPRGSHGFPRWLEVIPAAGIIKPDHVADISIHHVESKSEEYVDGIPQSWWSEDTRDKEAILLVNVRGSCSTDRKIHRIHVRQCYTGNGNPIRIDSKSKNTSRKHGGSSHGGRSSHRYPGNGSENERLWDNS</sequence>
<dbReference type="InterPro" id="IPR036691">
    <property type="entry name" value="Endo/exonu/phosph_ase_sf"/>
</dbReference>
<accession>A0ABD3TE93</accession>